<dbReference type="Proteomes" id="UP000044602">
    <property type="component" value="Unassembled WGS sequence"/>
</dbReference>
<evidence type="ECO:0000313" key="3">
    <source>
        <dbReference type="Proteomes" id="UP000044602"/>
    </source>
</evidence>
<feature type="compositionally biased region" description="Basic and acidic residues" evidence="1">
    <location>
        <begin position="34"/>
        <end position="54"/>
    </location>
</feature>
<gene>
    <name evidence="2" type="ORF">BN1708_018848</name>
</gene>
<feature type="compositionally biased region" description="Low complexity" evidence="1">
    <location>
        <begin position="8"/>
        <end position="19"/>
    </location>
</feature>
<feature type="compositionally biased region" description="Basic residues" evidence="1">
    <location>
        <begin position="23"/>
        <end position="33"/>
    </location>
</feature>
<evidence type="ECO:0000313" key="2">
    <source>
        <dbReference type="EMBL" id="CRK31851.1"/>
    </source>
</evidence>
<organism evidence="2 3">
    <name type="scientific">Verticillium longisporum</name>
    <name type="common">Verticillium dahliae var. longisporum</name>
    <dbReference type="NCBI Taxonomy" id="100787"/>
    <lineage>
        <taxon>Eukaryota</taxon>
        <taxon>Fungi</taxon>
        <taxon>Dikarya</taxon>
        <taxon>Ascomycota</taxon>
        <taxon>Pezizomycotina</taxon>
        <taxon>Sordariomycetes</taxon>
        <taxon>Hypocreomycetidae</taxon>
        <taxon>Glomerellales</taxon>
        <taxon>Plectosphaerellaceae</taxon>
        <taxon>Verticillium</taxon>
    </lineage>
</organism>
<feature type="compositionally biased region" description="Basic residues" evidence="1">
    <location>
        <begin position="94"/>
        <end position="103"/>
    </location>
</feature>
<feature type="compositionally biased region" description="Basic and acidic residues" evidence="1">
    <location>
        <begin position="147"/>
        <end position="160"/>
    </location>
</feature>
<dbReference type="EMBL" id="CVQH01021891">
    <property type="protein sequence ID" value="CRK31851.1"/>
    <property type="molecule type" value="Genomic_DNA"/>
</dbReference>
<reference evidence="3" key="1">
    <citation type="submission" date="2015-05" db="EMBL/GenBank/DDBJ databases">
        <authorList>
            <person name="Fogelqvist Johan"/>
        </authorList>
    </citation>
    <scope>NUCLEOTIDE SEQUENCE [LARGE SCALE GENOMIC DNA]</scope>
</reference>
<feature type="compositionally biased region" description="Low complexity" evidence="1">
    <location>
        <begin position="61"/>
        <end position="70"/>
    </location>
</feature>
<evidence type="ECO:0000256" key="1">
    <source>
        <dbReference type="SAM" id="MobiDB-lite"/>
    </source>
</evidence>
<proteinExistence type="predicted"/>
<name>A0A0G4MCM1_VERLO</name>
<protein>
    <submittedName>
        <fullName evidence="2">Uncharacterized protein</fullName>
    </submittedName>
</protein>
<feature type="compositionally biased region" description="Low complexity" evidence="1">
    <location>
        <begin position="123"/>
        <end position="136"/>
    </location>
</feature>
<accession>A0A0G4MCM1</accession>
<feature type="region of interest" description="Disordered" evidence="1">
    <location>
        <begin position="1"/>
        <end position="166"/>
    </location>
</feature>
<keyword evidence="3" id="KW-1185">Reference proteome</keyword>
<feature type="non-terminal residue" evidence="2">
    <location>
        <position position="1"/>
    </location>
</feature>
<sequence>KGEDQDARAAGAAGRQPDGAHGGSRRHPGPQRRRQVDSDQASRRRDKADLRHGDAASTAEAGVLLPARGRGAAGDGPRRRVVDGSVAADQRGGGRARRRRTARPARIARAARSHGVRRAPDQALGRAARAVRARQAPLEMPAVPHPRRGDDASGLRDGHGHARGAL</sequence>
<dbReference type="AlphaFoldDB" id="A0A0G4MCM1"/>